<reference evidence="1" key="1">
    <citation type="submission" date="2017-07" db="EMBL/GenBank/DDBJ databases">
        <title>Taro Niue Genome Assembly and Annotation.</title>
        <authorList>
            <person name="Atibalentja N."/>
            <person name="Keating K."/>
            <person name="Fields C.J."/>
        </authorList>
    </citation>
    <scope>NUCLEOTIDE SEQUENCE</scope>
    <source>
        <strain evidence="1">Niue_2</strain>
        <tissue evidence="1">Leaf</tissue>
    </source>
</reference>
<proteinExistence type="predicted"/>
<evidence type="ECO:0000313" key="1">
    <source>
        <dbReference type="EMBL" id="MQM07179.1"/>
    </source>
</evidence>
<sequence>MQDCVLSYGFVIKEASFIYDNVSILKCVSQVVRCEVPPSSELRGFFPREDAAKSLPQALKHRPPLHSSHAFKRSSTVL</sequence>
<organism evidence="1 2">
    <name type="scientific">Colocasia esculenta</name>
    <name type="common">Wild taro</name>
    <name type="synonym">Arum esculentum</name>
    <dbReference type="NCBI Taxonomy" id="4460"/>
    <lineage>
        <taxon>Eukaryota</taxon>
        <taxon>Viridiplantae</taxon>
        <taxon>Streptophyta</taxon>
        <taxon>Embryophyta</taxon>
        <taxon>Tracheophyta</taxon>
        <taxon>Spermatophyta</taxon>
        <taxon>Magnoliopsida</taxon>
        <taxon>Liliopsida</taxon>
        <taxon>Araceae</taxon>
        <taxon>Aroideae</taxon>
        <taxon>Colocasieae</taxon>
        <taxon>Colocasia</taxon>
    </lineage>
</organism>
<keyword evidence="2" id="KW-1185">Reference proteome</keyword>
<protein>
    <submittedName>
        <fullName evidence="1">Uncharacterized protein</fullName>
    </submittedName>
</protein>
<dbReference type="AlphaFoldDB" id="A0A843WC21"/>
<evidence type="ECO:0000313" key="2">
    <source>
        <dbReference type="Proteomes" id="UP000652761"/>
    </source>
</evidence>
<comment type="caution">
    <text evidence="1">The sequence shown here is derived from an EMBL/GenBank/DDBJ whole genome shotgun (WGS) entry which is preliminary data.</text>
</comment>
<gene>
    <name evidence="1" type="ORF">Taro_040018</name>
</gene>
<name>A0A843WC21_COLES</name>
<dbReference type="Proteomes" id="UP000652761">
    <property type="component" value="Unassembled WGS sequence"/>
</dbReference>
<dbReference type="EMBL" id="NMUH01003814">
    <property type="protein sequence ID" value="MQM07179.1"/>
    <property type="molecule type" value="Genomic_DNA"/>
</dbReference>
<accession>A0A843WC21</accession>